<dbReference type="InterPro" id="IPR001867">
    <property type="entry name" value="OmpR/PhoB-type_DNA-bd"/>
</dbReference>
<evidence type="ECO:0000256" key="7">
    <source>
        <dbReference type="PROSITE-ProRule" id="PRU01091"/>
    </source>
</evidence>
<keyword evidence="2" id="KW-0902">Two-component regulatory system</keyword>
<dbReference type="SMART" id="SM00448">
    <property type="entry name" value="REC"/>
    <property type="match status" value="1"/>
</dbReference>
<evidence type="ECO:0000259" key="8">
    <source>
        <dbReference type="PROSITE" id="PS50110"/>
    </source>
</evidence>
<reference evidence="10 11" key="1">
    <citation type="submission" date="2016-10" db="EMBL/GenBank/DDBJ databases">
        <authorList>
            <person name="de Groot N.N."/>
        </authorList>
    </citation>
    <scope>NUCLEOTIDE SEQUENCE [LARGE SCALE GENOMIC DNA]</scope>
    <source>
        <strain evidence="10 11">DSM 28129</strain>
    </source>
</reference>
<accession>A0A1G7L984</accession>
<dbReference type="RefSeq" id="WP_139173129.1">
    <property type="nucleotide sequence ID" value="NZ_FNBG01000011.1"/>
</dbReference>
<keyword evidence="11" id="KW-1185">Reference proteome</keyword>
<feature type="DNA-binding region" description="OmpR/PhoB-type" evidence="7">
    <location>
        <begin position="128"/>
        <end position="227"/>
    </location>
</feature>
<gene>
    <name evidence="10" type="ORF">SAMN04488542_11144</name>
</gene>
<dbReference type="Gene3D" id="3.40.50.2300">
    <property type="match status" value="1"/>
</dbReference>
<keyword evidence="5" id="KW-0804">Transcription</keyword>
<dbReference type="SUPFAM" id="SSF52172">
    <property type="entry name" value="CheY-like"/>
    <property type="match status" value="1"/>
</dbReference>
<organism evidence="10 11">
    <name type="scientific">Fontibacillus panacisegetis</name>
    <dbReference type="NCBI Taxonomy" id="670482"/>
    <lineage>
        <taxon>Bacteria</taxon>
        <taxon>Bacillati</taxon>
        <taxon>Bacillota</taxon>
        <taxon>Bacilli</taxon>
        <taxon>Bacillales</taxon>
        <taxon>Paenibacillaceae</taxon>
        <taxon>Fontibacillus</taxon>
    </lineage>
</organism>
<evidence type="ECO:0000313" key="10">
    <source>
        <dbReference type="EMBL" id="SDF46087.1"/>
    </source>
</evidence>
<dbReference type="GO" id="GO:0032993">
    <property type="term" value="C:protein-DNA complex"/>
    <property type="evidence" value="ECO:0007669"/>
    <property type="project" value="TreeGrafter"/>
</dbReference>
<keyword evidence="4 7" id="KW-0238">DNA-binding</keyword>
<evidence type="ECO:0000256" key="2">
    <source>
        <dbReference type="ARBA" id="ARBA00023012"/>
    </source>
</evidence>
<proteinExistence type="predicted"/>
<dbReference type="Proteomes" id="UP000198972">
    <property type="component" value="Unassembled WGS sequence"/>
</dbReference>
<dbReference type="GO" id="GO:0000156">
    <property type="term" value="F:phosphorelay response regulator activity"/>
    <property type="evidence" value="ECO:0007669"/>
    <property type="project" value="TreeGrafter"/>
</dbReference>
<dbReference type="SMART" id="SM00862">
    <property type="entry name" value="Trans_reg_C"/>
    <property type="match status" value="1"/>
</dbReference>
<dbReference type="EMBL" id="FNBG01000011">
    <property type="protein sequence ID" value="SDF46087.1"/>
    <property type="molecule type" value="Genomic_DNA"/>
</dbReference>
<dbReference type="InterPro" id="IPR011006">
    <property type="entry name" value="CheY-like_superfamily"/>
</dbReference>
<evidence type="ECO:0000256" key="6">
    <source>
        <dbReference type="PROSITE-ProRule" id="PRU00169"/>
    </source>
</evidence>
<keyword evidence="1 6" id="KW-0597">Phosphoprotein</keyword>
<dbReference type="GO" id="GO:0000976">
    <property type="term" value="F:transcription cis-regulatory region binding"/>
    <property type="evidence" value="ECO:0007669"/>
    <property type="project" value="TreeGrafter"/>
</dbReference>
<evidence type="ECO:0000256" key="5">
    <source>
        <dbReference type="ARBA" id="ARBA00023163"/>
    </source>
</evidence>
<dbReference type="InterPro" id="IPR001789">
    <property type="entry name" value="Sig_transdc_resp-reg_receiver"/>
</dbReference>
<dbReference type="PANTHER" id="PTHR48111:SF40">
    <property type="entry name" value="PHOSPHATE REGULON TRANSCRIPTIONAL REGULATORY PROTEIN PHOB"/>
    <property type="match status" value="1"/>
</dbReference>
<dbReference type="PROSITE" id="PS50110">
    <property type="entry name" value="RESPONSE_REGULATORY"/>
    <property type="match status" value="1"/>
</dbReference>
<dbReference type="PANTHER" id="PTHR48111">
    <property type="entry name" value="REGULATOR OF RPOS"/>
    <property type="match status" value="1"/>
</dbReference>
<feature type="modified residue" description="4-aspartylphosphate" evidence="6">
    <location>
        <position position="52"/>
    </location>
</feature>
<feature type="domain" description="Response regulatory" evidence="8">
    <location>
        <begin position="3"/>
        <end position="117"/>
    </location>
</feature>
<sequence>MDRILLIDDEPEIRTLIRIHMERAGFQIIEAESGRQAIERMNEQHFELMILDLMMDDGNGFDVLRYLHEKSLETIVIALSARREVQDKITTLGLGAVDYVTKPFSPLELLARVQAQLRRQRPKSTHQSELIRLNKLVLDVDNLVLQNDGSNPHELTPVECELLKLFMQNPDRVLTKREIYRQIWQHENYDDNNLSVFISRLRKILESLSGSQHTLHTVRGVGYRFSGDK</sequence>
<protein>
    <submittedName>
        <fullName evidence="10">Transcriptional regulatory protein, C terminal</fullName>
    </submittedName>
</protein>
<dbReference type="PROSITE" id="PS51755">
    <property type="entry name" value="OMPR_PHOB"/>
    <property type="match status" value="1"/>
</dbReference>
<dbReference type="CDD" id="cd00383">
    <property type="entry name" value="trans_reg_C"/>
    <property type="match status" value="1"/>
</dbReference>
<evidence type="ECO:0000256" key="3">
    <source>
        <dbReference type="ARBA" id="ARBA00023015"/>
    </source>
</evidence>
<dbReference type="AlphaFoldDB" id="A0A1G7L984"/>
<dbReference type="Pfam" id="PF00486">
    <property type="entry name" value="Trans_reg_C"/>
    <property type="match status" value="1"/>
</dbReference>
<dbReference type="OrthoDB" id="9790442at2"/>
<dbReference type="SUPFAM" id="SSF46894">
    <property type="entry name" value="C-terminal effector domain of the bipartite response regulators"/>
    <property type="match status" value="1"/>
</dbReference>
<evidence type="ECO:0000256" key="1">
    <source>
        <dbReference type="ARBA" id="ARBA00022553"/>
    </source>
</evidence>
<dbReference type="InterPro" id="IPR016032">
    <property type="entry name" value="Sig_transdc_resp-reg_C-effctor"/>
</dbReference>
<evidence type="ECO:0000313" key="11">
    <source>
        <dbReference type="Proteomes" id="UP000198972"/>
    </source>
</evidence>
<dbReference type="InterPro" id="IPR039420">
    <property type="entry name" value="WalR-like"/>
</dbReference>
<evidence type="ECO:0000259" key="9">
    <source>
        <dbReference type="PROSITE" id="PS51755"/>
    </source>
</evidence>
<name>A0A1G7L984_9BACL</name>
<dbReference type="Gene3D" id="6.10.250.690">
    <property type="match status" value="1"/>
</dbReference>
<feature type="domain" description="OmpR/PhoB-type" evidence="9">
    <location>
        <begin position="128"/>
        <end position="227"/>
    </location>
</feature>
<dbReference type="GO" id="GO:0005829">
    <property type="term" value="C:cytosol"/>
    <property type="evidence" value="ECO:0007669"/>
    <property type="project" value="TreeGrafter"/>
</dbReference>
<dbReference type="Gene3D" id="1.10.10.10">
    <property type="entry name" value="Winged helix-like DNA-binding domain superfamily/Winged helix DNA-binding domain"/>
    <property type="match status" value="1"/>
</dbReference>
<keyword evidence="3" id="KW-0805">Transcription regulation</keyword>
<dbReference type="InterPro" id="IPR036388">
    <property type="entry name" value="WH-like_DNA-bd_sf"/>
</dbReference>
<dbReference type="Pfam" id="PF00072">
    <property type="entry name" value="Response_reg"/>
    <property type="match status" value="1"/>
</dbReference>
<dbReference type="STRING" id="670482.SAMN04488542_11144"/>
<evidence type="ECO:0000256" key="4">
    <source>
        <dbReference type="ARBA" id="ARBA00023125"/>
    </source>
</evidence>
<dbReference type="GO" id="GO:0006355">
    <property type="term" value="P:regulation of DNA-templated transcription"/>
    <property type="evidence" value="ECO:0007669"/>
    <property type="project" value="InterPro"/>
</dbReference>